<dbReference type="Proteomes" id="UP001202328">
    <property type="component" value="Unassembled WGS sequence"/>
</dbReference>
<accession>A0AAD4XBC6</accession>
<sequence length="108" mass="11947">MLNVASFFPPMMMVPRCASFLADTIFTVPALQSCCYYGECSVSVSFLKLKQLGGCAVDSLHAAVVKQVRNPISSICPVVETVFLLTPSPSFIMWFKLIYTRLKIEMNG</sequence>
<name>A0AAD4XBC6_9MAGN</name>
<evidence type="ECO:0000313" key="2">
    <source>
        <dbReference type="Proteomes" id="UP001202328"/>
    </source>
</evidence>
<keyword evidence="2" id="KW-1185">Reference proteome</keyword>
<dbReference type="AlphaFoldDB" id="A0AAD4XBC6"/>
<organism evidence="1 2">
    <name type="scientific">Papaver atlanticum</name>
    <dbReference type="NCBI Taxonomy" id="357466"/>
    <lineage>
        <taxon>Eukaryota</taxon>
        <taxon>Viridiplantae</taxon>
        <taxon>Streptophyta</taxon>
        <taxon>Embryophyta</taxon>
        <taxon>Tracheophyta</taxon>
        <taxon>Spermatophyta</taxon>
        <taxon>Magnoliopsida</taxon>
        <taxon>Ranunculales</taxon>
        <taxon>Papaveraceae</taxon>
        <taxon>Papaveroideae</taxon>
        <taxon>Papaver</taxon>
    </lineage>
</organism>
<reference evidence="1" key="1">
    <citation type="submission" date="2022-04" db="EMBL/GenBank/DDBJ databases">
        <title>A functionally conserved STORR gene fusion in Papaver species that diverged 16.8 million years ago.</title>
        <authorList>
            <person name="Catania T."/>
        </authorList>
    </citation>
    <scope>NUCLEOTIDE SEQUENCE</scope>
    <source>
        <strain evidence="1">S-188037</strain>
    </source>
</reference>
<comment type="caution">
    <text evidence="1">The sequence shown here is derived from an EMBL/GenBank/DDBJ whole genome shotgun (WGS) entry which is preliminary data.</text>
</comment>
<protein>
    <submittedName>
        <fullName evidence="1">Uncharacterized protein</fullName>
    </submittedName>
</protein>
<dbReference type="EMBL" id="JAJJMB010011896">
    <property type="protein sequence ID" value="KAI3895904.1"/>
    <property type="molecule type" value="Genomic_DNA"/>
</dbReference>
<evidence type="ECO:0000313" key="1">
    <source>
        <dbReference type="EMBL" id="KAI3895904.1"/>
    </source>
</evidence>
<gene>
    <name evidence="1" type="ORF">MKW98_025695</name>
</gene>
<proteinExistence type="predicted"/>